<keyword evidence="2" id="KW-1185">Reference proteome</keyword>
<evidence type="ECO:0000313" key="2">
    <source>
        <dbReference type="Proteomes" id="UP000321595"/>
    </source>
</evidence>
<dbReference type="Proteomes" id="UP000321595">
    <property type="component" value="Chromosome"/>
</dbReference>
<dbReference type="AlphaFoldDB" id="A0A5B8XZN6"/>
<dbReference type="RefSeq" id="WP_146961659.1">
    <property type="nucleotide sequence ID" value="NZ_CP042467.1"/>
</dbReference>
<name>A0A5B8XZN6_9DELT</name>
<reference evidence="1 2" key="1">
    <citation type="submission" date="2019-08" db="EMBL/GenBank/DDBJ databases">
        <authorList>
            <person name="Liang Q."/>
        </authorList>
    </citation>
    <scope>NUCLEOTIDE SEQUENCE [LARGE SCALE GENOMIC DNA]</scope>
    <source>
        <strain evidence="1 2">V1718</strain>
    </source>
</reference>
<gene>
    <name evidence="1" type="ORF">FRD01_16750</name>
</gene>
<organism evidence="1 2">
    <name type="scientific">Microvenator marinus</name>
    <dbReference type="NCBI Taxonomy" id="2600177"/>
    <lineage>
        <taxon>Bacteria</taxon>
        <taxon>Deltaproteobacteria</taxon>
        <taxon>Bradymonadales</taxon>
        <taxon>Microvenatoraceae</taxon>
        <taxon>Microvenator</taxon>
    </lineage>
</organism>
<dbReference type="EMBL" id="CP042467">
    <property type="protein sequence ID" value="QED28859.1"/>
    <property type="molecule type" value="Genomic_DNA"/>
</dbReference>
<sequence length="303" mass="34780">MSKFFVPHDAGCDVMTIPAAWTEPGDFPEKDVVRALKERICHRWTKPTYVAWLALVRYPSAEVSRPETSHGWPEYVGRTTLVSRMNPFSTLTILNGQLYQRVNRLLGRVSKEEFYIRVLFCEHVFGATSYLLKGKLPSDTESRVSRMDQGLPLFQKLDSQARYEWSAGDRYISFVILMHAWVRLNLETREEEIQTIPSDLENFEPTDLGIVSYFMQELGQHVVPSVGNEFVEPFRYCQGAAIRGLAGKIVPSEFAEARVAFEKLETLFDSLWVDEPRCVALRGYLAVKGFCLGWLEIREELIP</sequence>
<proteinExistence type="predicted"/>
<accession>A0A5B8XZN6</accession>
<evidence type="ECO:0000313" key="1">
    <source>
        <dbReference type="EMBL" id="QED28859.1"/>
    </source>
</evidence>
<protein>
    <submittedName>
        <fullName evidence="1">Uncharacterized protein</fullName>
    </submittedName>
</protein>
<dbReference type="KEGG" id="bbae:FRD01_16750"/>